<dbReference type="Pfam" id="PF07963">
    <property type="entry name" value="N_methyl"/>
    <property type="match status" value="1"/>
</dbReference>
<organism evidence="2 3">
    <name type="scientific">Xanthobacter dioxanivorans</name>
    <dbReference type="NCBI Taxonomy" id="2528964"/>
    <lineage>
        <taxon>Bacteria</taxon>
        <taxon>Pseudomonadati</taxon>
        <taxon>Pseudomonadota</taxon>
        <taxon>Alphaproteobacteria</taxon>
        <taxon>Hyphomicrobiales</taxon>
        <taxon>Xanthobacteraceae</taxon>
        <taxon>Xanthobacter</taxon>
    </lineage>
</organism>
<evidence type="ECO:0000313" key="2">
    <source>
        <dbReference type="EMBL" id="QRG06041.1"/>
    </source>
</evidence>
<gene>
    <name evidence="2" type="ORF">EZH22_24075</name>
</gene>
<dbReference type="KEGG" id="xdi:EZH22_24075"/>
<accession>A0A974SH95</accession>
<dbReference type="Proteomes" id="UP000596427">
    <property type="component" value="Chromosome"/>
</dbReference>
<dbReference type="SUPFAM" id="SSF54523">
    <property type="entry name" value="Pili subunits"/>
    <property type="match status" value="1"/>
</dbReference>
<dbReference type="AlphaFoldDB" id="A0A974SH95"/>
<name>A0A974SH95_9HYPH</name>
<feature type="region of interest" description="Disordered" evidence="1">
    <location>
        <begin position="216"/>
        <end position="244"/>
    </location>
</feature>
<evidence type="ECO:0000313" key="3">
    <source>
        <dbReference type="Proteomes" id="UP000596427"/>
    </source>
</evidence>
<reference evidence="2 3" key="1">
    <citation type="submission" date="2020-10" db="EMBL/GenBank/DDBJ databases">
        <title>Degradation of 1,4-Dioxane by Xanthobacter sp. YN2, via a Novel Group-2 Soluble Di-Iron Monooxygenase.</title>
        <authorList>
            <person name="Ma F."/>
            <person name="Wang Y."/>
            <person name="Yang J."/>
            <person name="Guo H."/>
            <person name="Su D."/>
            <person name="Yu L."/>
        </authorList>
    </citation>
    <scope>NUCLEOTIDE SEQUENCE [LARGE SCALE GENOMIC DNA]</scope>
    <source>
        <strain evidence="2 3">YN2</strain>
    </source>
</reference>
<sequence>MNGARVFHRRFGARRHAAGFSLVELLVALVLAGLVLTALAMATRQWLPNWHRGIDRVETSEAIALALDRVAADLSAVEFVPATRERPRPLFDGLASSIVFVRSAFGPNARPGLEIVRLAETDGSGGAALTRSAAPYVPRDADSPPAQFAAPVVLLRPPYRVSFSYAGRDGLWSDQWRELDELPRAVRLVVRDGATGRALDVSTSIALRAELPASCVSNPQQPGCGGSEPPEATGGGDAAQGKTQ</sequence>
<dbReference type="NCBIfam" id="TIGR02532">
    <property type="entry name" value="IV_pilin_GFxxxE"/>
    <property type="match status" value="1"/>
</dbReference>
<protein>
    <submittedName>
        <fullName evidence="2">Prepilin-type N-terminal cleavage/methylation domain-containing protein</fullName>
    </submittedName>
</protein>
<dbReference type="EMBL" id="CP063362">
    <property type="protein sequence ID" value="QRG06041.1"/>
    <property type="molecule type" value="Genomic_DNA"/>
</dbReference>
<dbReference type="InterPro" id="IPR012902">
    <property type="entry name" value="N_methyl_site"/>
</dbReference>
<dbReference type="RefSeq" id="WP_203192914.1">
    <property type="nucleotide sequence ID" value="NZ_CP063362.1"/>
</dbReference>
<dbReference type="InterPro" id="IPR045584">
    <property type="entry name" value="Pilin-like"/>
</dbReference>
<proteinExistence type="predicted"/>
<keyword evidence="3" id="KW-1185">Reference proteome</keyword>
<evidence type="ECO:0000256" key="1">
    <source>
        <dbReference type="SAM" id="MobiDB-lite"/>
    </source>
</evidence>
<dbReference type="PROSITE" id="PS00409">
    <property type="entry name" value="PROKAR_NTER_METHYL"/>
    <property type="match status" value="1"/>
</dbReference>